<feature type="compositionally biased region" description="Basic and acidic residues" evidence="1">
    <location>
        <begin position="30"/>
        <end position="51"/>
    </location>
</feature>
<evidence type="ECO:0000313" key="2">
    <source>
        <dbReference type="EMBL" id="MCH85088.1"/>
    </source>
</evidence>
<evidence type="ECO:0000313" key="3">
    <source>
        <dbReference type="Proteomes" id="UP000265520"/>
    </source>
</evidence>
<keyword evidence="3" id="KW-1185">Reference proteome</keyword>
<reference evidence="2 3" key="1">
    <citation type="journal article" date="2018" name="Front. Plant Sci.">
        <title>Red Clover (Trifolium pratense) and Zigzag Clover (T. medium) - A Picture of Genomic Similarities and Differences.</title>
        <authorList>
            <person name="Dluhosova J."/>
            <person name="Istvanek J."/>
            <person name="Nedelnik J."/>
            <person name="Repkova J."/>
        </authorList>
    </citation>
    <scope>NUCLEOTIDE SEQUENCE [LARGE SCALE GENOMIC DNA]</scope>
    <source>
        <strain evidence="3">cv. 10/8</strain>
        <tissue evidence="2">Leaf</tissue>
    </source>
</reference>
<accession>A0A392ME90</accession>
<gene>
    <name evidence="2" type="ORF">A2U01_0005930</name>
</gene>
<dbReference type="AlphaFoldDB" id="A0A392ME90"/>
<proteinExistence type="predicted"/>
<evidence type="ECO:0000256" key="1">
    <source>
        <dbReference type="SAM" id="MobiDB-lite"/>
    </source>
</evidence>
<dbReference type="EMBL" id="LXQA010007884">
    <property type="protein sequence ID" value="MCH85088.1"/>
    <property type="molecule type" value="Genomic_DNA"/>
</dbReference>
<sequence length="74" mass="8358">MASSNELNTSIEKLTKKVETQRGIVRKLQGKKDNKGKKEKELKEADEKLSEQEGNLVKLKEEKKKLDGGSSSKR</sequence>
<organism evidence="2 3">
    <name type="scientific">Trifolium medium</name>
    <dbReference type="NCBI Taxonomy" id="97028"/>
    <lineage>
        <taxon>Eukaryota</taxon>
        <taxon>Viridiplantae</taxon>
        <taxon>Streptophyta</taxon>
        <taxon>Embryophyta</taxon>
        <taxon>Tracheophyta</taxon>
        <taxon>Spermatophyta</taxon>
        <taxon>Magnoliopsida</taxon>
        <taxon>eudicotyledons</taxon>
        <taxon>Gunneridae</taxon>
        <taxon>Pentapetalae</taxon>
        <taxon>rosids</taxon>
        <taxon>fabids</taxon>
        <taxon>Fabales</taxon>
        <taxon>Fabaceae</taxon>
        <taxon>Papilionoideae</taxon>
        <taxon>50 kb inversion clade</taxon>
        <taxon>NPAAA clade</taxon>
        <taxon>Hologalegina</taxon>
        <taxon>IRL clade</taxon>
        <taxon>Trifolieae</taxon>
        <taxon>Trifolium</taxon>
    </lineage>
</organism>
<protein>
    <submittedName>
        <fullName evidence="2">Uncharacterized protein</fullName>
    </submittedName>
</protein>
<dbReference type="Proteomes" id="UP000265520">
    <property type="component" value="Unassembled WGS sequence"/>
</dbReference>
<name>A0A392ME90_9FABA</name>
<feature type="region of interest" description="Disordered" evidence="1">
    <location>
        <begin position="1"/>
        <end position="74"/>
    </location>
</feature>
<comment type="caution">
    <text evidence="2">The sequence shown here is derived from an EMBL/GenBank/DDBJ whole genome shotgun (WGS) entry which is preliminary data.</text>
</comment>
<feature type="compositionally biased region" description="Basic and acidic residues" evidence="1">
    <location>
        <begin position="58"/>
        <end position="67"/>
    </location>
</feature>
<feature type="compositionally biased region" description="Polar residues" evidence="1">
    <location>
        <begin position="1"/>
        <end position="12"/>
    </location>
</feature>